<evidence type="ECO:0000313" key="3">
    <source>
        <dbReference type="Proteomes" id="UP000604161"/>
    </source>
</evidence>
<proteinExistence type="predicted"/>
<keyword evidence="1" id="KW-1133">Transmembrane helix</keyword>
<dbReference type="RefSeq" id="WP_191592860.1">
    <property type="nucleotide sequence ID" value="NZ_JACYFC010000001.1"/>
</dbReference>
<feature type="transmembrane region" description="Helical" evidence="1">
    <location>
        <begin position="39"/>
        <end position="59"/>
    </location>
</feature>
<comment type="caution">
    <text evidence="2">The sequence shown here is derived from an EMBL/GenBank/DDBJ whole genome shotgun (WGS) entry which is preliminary data.</text>
</comment>
<gene>
    <name evidence="2" type="ORF">IF202_00190</name>
</gene>
<keyword evidence="1" id="KW-0472">Membrane</keyword>
<keyword evidence="1" id="KW-0812">Transmembrane</keyword>
<evidence type="ECO:0000313" key="2">
    <source>
        <dbReference type="EMBL" id="MBD5769457.1"/>
    </source>
</evidence>
<evidence type="ECO:0000256" key="1">
    <source>
        <dbReference type="SAM" id="Phobius"/>
    </source>
</evidence>
<protein>
    <submittedName>
        <fullName evidence="2">Uncharacterized protein</fullName>
    </submittedName>
</protein>
<feature type="transmembrane region" description="Helical" evidence="1">
    <location>
        <begin position="71"/>
        <end position="90"/>
    </location>
</feature>
<name>A0ABR8NWN9_9GAMM</name>
<sequence>MKILDNLIVQSLDDLLPKKIISTIYKICDLRNKELSEVGVKLTVIYFVSVIIIILFLDAKRPAELSGYGDFLAGFFSPVAFGWLVIGYLMQNRELVNQLHEYQNNLLITKSQLEHQKNIEINRIKERKLFARPYFRFENVRIIKTHKITGIETEIKNKEIGIYEDHTLKIVTELSAVKNEIYNLELIKETSNRGLSKIGKYSMSTVGFPSIITMDYILRRTHLTLNQKNPLSIDLKYEDIDMLNHKRKIMLFMEYADINGDHHSSVLEIRLYESYIGFSVIHDDD</sequence>
<accession>A0ABR8NWN9</accession>
<organism evidence="2 3">
    <name type="scientific">Marinomonas colpomeniae</name>
    <dbReference type="NCBI Taxonomy" id="2774408"/>
    <lineage>
        <taxon>Bacteria</taxon>
        <taxon>Pseudomonadati</taxon>
        <taxon>Pseudomonadota</taxon>
        <taxon>Gammaproteobacteria</taxon>
        <taxon>Oceanospirillales</taxon>
        <taxon>Oceanospirillaceae</taxon>
        <taxon>Marinomonas</taxon>
    </lineage>
</organism>
<reference evidence="2 3" key="1">
    <citation type="submission" date="2020-09" db="EMBL/GenBank/DDBJ databases">
        <title>Marinomonas sp. nov., isolated from the cysticercosis algae of Qingdao, China.</title>
        <authorList>
            <person name="Sun X."/>
        </authorList>
    </citation>
    <scope>NUCLEOTIDE SEQUENCE [LARGE SCALE GENOMIC DNA]</scope>
    <source>
        <strain evidence="2 3">SM2066</strain>
    </source>
</reference>
<keyword evidence="3" id="KW-1185">Reference proteome</keyword>
<dbReference type="EMBL" id="JACYFC010000001">
    <property type="protein sequence ID" value="MBD5769457.1"/>
    <property type="molecule type" value="Genomic_DNA"/>
</dbReference>
<dbReference type="Proteomes" id="UP000604161">
    <property type="component" value="Unassembled WGS sequence"/>
</dbReference>